<sequence length="627" mass="68914">MTYDDQTPPPARKRRGFIRRFFGFIGRSISWLRVVLGNLLFLLIVLFIVLALLPKEPLVLPDEFALTLAPTGYLVDEESYVDPVNMLLSGSDDAPMETPVRPLIQSIDAGRTDPRVSGLVLELDGLLGGGISKLEEVGAALQRFKDSDKPIIALGSLYTQEQYYLASYADEIYLDPMGSVLLTGYANYRNYFKSAMDKLSVNFHVFRVGKYKDFIEPYTRDDMSPESREHNSEWLNQLWGVYTSRVEALRQLPSGAVNDYISNMDVQLASVGGDSAQLALESQLIDGILSHRERQQLLTERFGHSDYGDHYNGVGHRTFLADVRRQSPKPAADRVGLIVASGTISTGEQPEGSIGSDSFLQRLQQVQDDPNIKALVIRIDSGGGSAYASEVIRSEIAALRAEGMPVLVSMGSMAASGGYWMAAGADEIWATPTTLTGSIGVFGALPTFEDSLEKIGIHVDGVGTTPLAGSMRLDRTLTPQANRIIQQTVNHIYQQFIDLVAEARGLTPERVDQLGQGRVWTGATAQELGLVDRLGSLEDTLAAAAEHAELDDYEVRQITRPLAPYEQFLKQLSGSAVSAWMPRVSGPEWLTPKLKSQLAPLLEPLRMLSELDDPRAVYARCMECLAP</sequence>
<dbReference type="Proteomes" id="UP000273643">
    <property type="component" value="Unassembled WGS sequence"/>
</dbReference>
<evidence type="ECO:0000256" key="1">
    <source>
        <dbReference type="ARBA" id="ARBA00004370"/>
    </source>
</evidence>
<evidence type="ECO:0000256" key="4">
    <source>
        <dbReference type="ARBA" id="ARBA00022801"/>
    </source>
</evidence>
<keyword evidence="5" id="KW-0720">Serine protease</keyword>
<dbReference type="EMBL" id="RJUK01000001">
    <property type="protein sequence ID" value="ROQ20617.1"/>
    <property type="molecule type" value="Genomic_DNA"/>
</dbReference>
<gene>
    <name evidence="10" type="ORF">EDC38_1224</name>
</gene>
<evidence type="ECO:0000259" key="9">
    <source>
        <dbReference type="Pfam" id="PF01343"/>
    </source>
</evidence>
<feature type="transmembrane region" description="Helical" evidence="8">
    <location>
        <begin position="21"/>
        <end position="53"/>
    </location>
</feature>
<keyword evidence="3 10" id="KW-0645">Protease</keyword>
<dbReference type="InterPro" id="IPR002142">
    <property type="entry name" value="Peptidase_S49"/>
</dbReference>
<keyword evidence="4" id="KW-0378">Hydrolase</keyword>
<comment type="subcellular location">
    <subcellularLocation>
        <location evidence="1">Membrane</location>
    </subcellularLocation>
</comment>
<evidence type="ECO:0000313" key="11">
    <source>
        <dbReference type="Proteomes" id="UP000273643"/>
    </source>
</evidence>
<dbReference type="NCBIfam" id="TIGR00705">
    <property type="entry name" value="SppA_67K"/>
    <property type="match status" value="1"/>
</dbReference>
<dbReference type="InterPro" id="IPR029045">
    <property type="entry name" value="ClpP/crotonase-like_dom_sf"/>
</dbReference>
<dbReference type="CDD" id="cd07018">
    <property type="entry name" value="S49_SppA_67K_type"/>
    <property type="match status" value="1"/>
</dbReference>
<feature type="domain" description="Peptidase S49" evidence="9">
    <location>
        <begin position="399"/>
        <end position="550"/>
    </location>
</feature>
<feature type="active site" description="Nucleophile" evidence="7">
    <location>
        <position position="416"/>
    </location>
</feature>
<dbReference type="PANTHER" id="PTHR33209:SF1">
    <property type="entry name" value="PEPTIDASE S49 DOMAIN-CONTAINING PROTEIN"/>
    <property type="match status" value="1"/>
</dbReference>
<keyword evidence="8" id="KW-0812">Transmembrane</keyword>
<dbReference type="SUPFAM" id="SSF52096">
    <property type="entry name" value="ClpP/crotonase"/>
    <property type="match status" value="2"/>
</dbReference>
<evidence type="ECO:0000256" key="3">
    <source>
        <dbReference type="ARBA" id="ARBA00022670"/>
    </source>
</evidence>
<dbReference type="Pfam" id="PF01343">
    <property type="entry name" value="Peptidase_S49"/>
    <property type="match status" value="2"/>
</dbReference>
<evidence type="ECO:0000313" key="10">
    <source>
        <dbReference type="EMBL" id="ROQ20617.1"/>
    </source>
</evidence>
<dbReference type="OrthoDB" id="9764363at2"/>
<reference evidence="10 11" key="1">
    <citation type="submission" date="2018-11" db="EMBL/GenBank/DDBJ databases">
        <title>Genomic Encyclopedia of Type Strains, Phase IV (KMG-IV): sequencing the most valuable type-strain genomes for metagenomic binning, comparative biology and taxonomic classification.</title>
        <authorList>
            <person name="Goeker M."/>
        </authorList>
    </citation>
    <scope>NUCLEOTIDE SEQUENCE [LARGE SCALE GENOMIC DNA]</scope>
    <source>
        <strain evidence="10 11">DSM 16974</strain>
    </source>
</reference>
<evidence type="ECO:0000256" key="8">
    <source>
        <dbReference type="SAM" id="Phobius"/>
    </source>
</evidence>
<dbReference type="CDD" id="cd07023">
    <property type="entry name" value="S49_Sppa_N_C"/>
    <property type="match status" value="1"/>
</dbReference>
<dbReference type="GO" id="GO:0016020">
    <property type="term" value="C:membrane"/>
    <property type="evidence" value="ECO:0007669"/>
    <property type="project" value="UniProtKB-SubCell"/>
</dbReference>
<dbReference type="GO" id="GO:0006465">
    <property type="term" value="P:signal peptide processing"/>
    <property type="evidence" value="ECO:0007669"/>
    <property type="project" value="InterPro"/>
</dbReference>
<dbReference type="PIRSF" id="PIRSF001217">
    <property type="entry name" value="Protease_4_SppA"/>
    <property type="match status" value="1"/>
</dbReference>
<dbReference type="NCBIfam" id="TIGR00706">
    <property type="entry name" value="SppA_dom"/>
    <property type="match status" value="1"/>
</dbReference>
<organism evidence="10 11">
    <name type="scientific">Marinimicrobium koreense</name>
    <dbReference type="NCBI Taxonomy" id="306545"/>
    <lineage>
        <taxon>Bacteria</taxon>
        <taxon>Pseudomonadati</taxon>
        <taxon>Pseudomonadota</taxon>
        <taxon>Gammaproteobacteria</taxon>
        <taxon>Cellvibrionales</taxon>
        <taxon>Cellvibrionaceae</taxon>
        <taxon>Marinimicrobium</taxon>
    </lineage>
</organism>
<name>A0A3N1P055_9GAMM</name>
<feature type="active site" description="Proton donor/acceptor" evidence="7">
    <location>
        <position position="212"/>
    </location>
</feature>
<protein>
    <submittedName>
        <fullName evidence="10">Protease-4</fullName>
    </submittedName>
</protein>
<evidence type="ECO:0000256" key="6">
    <source>
        <dbReference type="ARBA" id="ARBA00023136"/>
    </source>
</evidence>
<feature type="domain" description="Peptidase S49" evidence="9">
    <location>
        <begin position="144"/>
        <end position="262"/>
    </location>
</feature>
<dbReference type="AlphaFoldDB" id="A0A3N1P055"/>
<keyword evidence="8" id="KW-1133">Transmembrane helix</keyword>
<dbReference type="InterPro" id="IPR047217">
    <property type="entry name" value="S49_SppA_67K_type_N"/>
</dbReference>
<dbReference type="InterPro" id="IPR004634">
    <property type="entry name" value="Pept_S49_pIV"/>
</dbReference>
<keyword evidence="11" id="KW-1185">Reference proteome</keyword>
<dbReference type="InterPro" id="IPR004635">
    <property type="entry name" value="Pept_S49_SppA"/>
</dbReference>
<comment type="similarity">
    <text evidence="2">Belongs to the peptidase S49 family.</text>
</comment>
<dbReference type="Gene3D" id="3.90.226.10">
    <property type="entry name" value="2-enoyl-CoA Hydratase, Chain A, domain 1"/>
    <property type="match status" value="3"/>
</dbReference>
<keyword evidence="6 8" id="KW-0472">Membrane</keyword>
<dbReference type="InterPro" id="IPR047272">
    <property type="entry name" value="S49_SppA_C"/>
</dbReference>
<dbReference type="Gene3D" id="6.20.330.10">
    <property type="match status" value="1"/>
</dbReference>
<comment type="caution">
    <text evidence="10">The sequence shown here is derived from an EMBL/GenBank/DDBJ whole genome shotgun (WGS) entry which is preliminary data.</text>
</comment>
<dbReference type="PANTHER" id="PTHR33209">
    <property type="entry name" value="PROTEASE 4"/>
    <property type="match status" value="1"/>
</dbReference>
<evidence type="ECO:0000256" key="7">
    <source>
        <dbReference type="PIRSR" id="PIRSR001217-1"/>
    </source>
</evidence>
<dbReference type="GO" id="GO:0008236">
    <property type="term" value="F:serine-type peptidase activity"/>
    <property type="evidence" value="ECO:0007669"/>
    <property type="project" value="UniProtKB-KW"/>
</dbReference>
<dbReference type="RefSeq" id="WP_123637738.1">
    <property type="nucleotide sequence ID" value="NZ_RJUK01000001.1"/>
</dbReference>
<evidence type="ECO:0000256" key="5">
    <source>
        <dbReference type="ARBA" id="ARBA00022825"/>
    </source>
</evidence>
<accession>A0A3N1P055</accession>
<proteinExistence type="inferred from homology"/>
<evidence type="ECO:0000256" key="2">
    <source>
        <dbReference type="ARBA" id="ARBA00008683"/>
    </source>
</evidence>